<dbReference type="RefSeq" id="XP_028542960.1">
    <property type="nucleotide sequence ID" value="XM_028687159.1"/>
</dbReference>
<evidence type="ECO:0000313" key="1">
    <source>
        <dbReference type="EMBL" id="GAW80371.1"/>
    </source>
</evidence>
<accession>A0A1Y1JCX0</accession>
<dbReference type="OMA" id="CYLSNLY"/>
<evidence type="ECO:0000313" key="2">
    <source>
        <dbReference type="Proteomes" id="UP000195521"/>
    </source>
</evidence>
<dbReference type="GeneID" id="39747084"/>
<comment type="caution">
    <text evidence="1">The sequence shown here is derived from an EMBL/GenBank/DDBJ whole genome shotgun (WGS) entry which is preliminary data.</text>
</comment>
<protein>
    <submittedName>
        <fullName evidence="1">Uncharacterized protein</fullName>
    </submittedName>
</protein>
<sequence>MVKSVDLNISSYDTSNEYSGLFIGNIFSEIQDEIKNENDTQEFKNRNISAEFSNGKIYNSKATKAAKFFAPDRKINIEEYVSFVNDKKNEYKKKKKEYVIEYINKKKIKKFHYQDMEFLFKRYYQFLDFQEKCVLCNSYLSFPHLYLKKHLKKRYKGDEETEEQMSDKEVTYKYQHKSNNTTNCFYSPFCECLEKIEHSKQYLSDKKNGCYIDMIHFLKQNASSFSSNVKKNIIIKEFTKNVKFTEFYKYNSVNENYLSSFHVKSIDNADTKYINICRYLEKPQLTAEHVKSLNSHAHAFTPLFKIHKPSTLLTTVEKKLLIECLKVIKKIFVYDKIDKLTVIIFCYLSNLYNLVMRLHAECILSCYSKKHFEFFLYYLFQKNTVYTRQMKILVMKIYKIGNEHDDSNEDHHDF</sequence>
<proteinExistence type="predicted"/>
<dbReference type="AlphaFoldDB" id="A0A1Y1JCX0"/>
<organism evidence="1 2">
    <name type="scientific">Plasmodium gonderi</name>
    <dbReference type="NCBI Taxonomy" id="77519"/>
    <lineage>
        <taxon>Eukaryota</taxon>
        <taxon>Sar</taxon>
        <taxon>Alveolata</taxon>
        <taxon>Apicomplexa</taxon>
        <taxon>Aconoidasida</taxon>
        <taxon>Haemosporida</taxon>
        <taxon>Plasmodiidae</taxon>
        <taxon>Plasmodium</taxon>
        <taxon>Plasmodium (Plasmodium)</taxon>
    </lineage>
</organism>
<name>A0A1Y1JCX0_PLAGO</name>
<gene>
    <name evidence="1" type="ORF">PGO_072860</name>
</gene>
<dbReference type="OrthoDB" id="371219at2759"/>
<keyword evidence="2" id="KW-1185">Reference proteome</keyword>
<reference evidence="2" key="1">
    <citation type="submission" date="2017-04" db="EMBL/GenBank/DDBJ databases">
        <title>Plasmodium gonderi genome.</title>
        <authorList>
            <person name="Arisue N."/>
            <person name="Honma H."/>
            <person name="Kawai S."/>
            <person name="Tougan T."/>
            <person name="Tanabe K."/>
            <person name="Horii T."/>
        </authorList>
    </citation>
    <scope>NUCLEOTIDE SEQUENCE [LARGE SCALE GENOMIC DNA]</scope>
    <source>
        <strain evidence="2">ATCC 30045</strain>
    </source>
</reference>
<dbReference type="EMBL" id="BDQF01000008">
    <property type="protein sequence ID" value="GAW80371.1"/>
    <property type="molecule type" value="Genomic_DNA"/>
</dbReference>
<dbReference type="Proteomes" id="UP000195521">
    <property type="component" value="Unassembled WGS sequence"/>
</dbReference>